<dbReference type="InterPro" id="IPR023753">
    <property type="entry name" value="FAD/NAD-binding_dom"/>
</dbReference>
<name>A8P230_COPC7</name>
<dbReference type="eggNOG" id="KOG2495">
    <property type="taxonomic scope" value="Eukaryota"/>
</dbReference>
<dbReference type="GO" id="GO:0050660">
    <property type="term" value="F:flavin adenine dinucleotide binding"/>
    <property type="evidence" value="ECO:0007669"/>
    <property type="project" value="TreeGrafter"/>
</dbReference>
<evidence type="ECO:0000313" key="4">
    <source>
        <dbReference type="Proteomes" id="UP000001861"/>
    </source>
</evidence>
<evidence type="ECO:0000259" key="2">
    <source>
        <dbReference type="Pfam" id="PF07992"/>
    </source>
</evidence>
<comment type="caution">
    <text evidence="3">The sequence shown here is derived from an EMBL/GenBank/DDBJ whole genome shotgun (WGS) entry which is preliminary data.</text>
</comment>
<dbReference type="GO" id="GO:0004174">
    <property type="term" value="F:electron-transferring-flavoprotein dehydrogenase activity"/>
    <property type="evidence" value="ECO:0007669"/>
    <property type="project" value="TreeGrafter"/>
</dbReference>
<dbReference type="SUPFAM" id="SSF51905">
    <property type="entry name" value="FAD/NAD(P)-binding domain"/>
    <property type="match status" value="2"/>
</dbReference>
<protein>
    <submittedName>
        <fullName evidence="3">Fer8</fullName>
    </submittedName>
</protein>
<dbReference type="OMA" id="PAVWAYY"/>
<dbReference type="RefSeq" id="XP_001838231.2">
    <property type="nucleotide sequence ID" value="XM_001838179.2"/>
</dbReference>
<dbReference type="EMBL" id="AACS02000013">
    <property type="protein sequence ID" value="EAU83599.2"/>
    <property type="molecule type" value="Genomic_DNA"/>
</dbReference>
<dbReference type="InterPro" id="IPR036188">
    <property type="entry name" value="FAD/NAD-bd_sf"/>
</dbReference>
<dbReference type="OrthoDB" id="202203at2759"/>
<feature type="compositionally biased region" description="Low complexity" evidence="1">
    <location>
        <begin position="331"/>
        <end position="342"/>
    </location>
</feature>
<dbReference type="Proteomes" id="UP000001861">
    <property type="component" value="Unassembled WGS sequence"/>
</dbReference>
<dbReference type="AlphaFoldDB" id="A8P230"/>
<proteinExistence type="predicted"/>
<dbReference type="Gene3D" id="3.50.50.100">
    <property type="match status" value="1"/>
</dbReference>
<sequence>MGGGVAPTSETKTVVVLGVAYGDVYVMPRYAVLPGHEYKAFIPYTNVFLTPGKNPNHIVLKAQVLSIRPNHVTLSQAFPEHGFPTTTIPFDYAVYALGGSLAAPLDLWGSDPRTSLSSVKGEDLKKWEYNGFKSEGIEWFRERQKVVEKAPTVLVVGGGALGIRTSPLSLRIPIPDTNRHLEFATDIKAVYPDKKVTLLHSRQQLLPKFDEALHHEVRKTLESQEVELILGERLDLDSVDHVLGAGKVVNAKGQRVVRTVTGREISADLLLLCVGQKPNSGLIEAMDPSTVSPSTKLVRVYRTMQISTEPVNEVESDLASEVKDKLKVSEESSTPSSESTTSESKKTPAYPHIFAIGDVADAFGAIAAGHNAYAQGEVAARNIIRLIKRSEAKAGGNKEEEEALEQYTAGPPAIKVSLGLRHSVYQLGDLTGTKDDGEDDLQAGAIWPLYGIKVEKDEDMLP</sequence>
<keyword evidence="4" id="KW-1185">Reference proteome</keyword>
<accession>A8P230</accession>
<dbReference type="PANTHER" id="PTHR43735">
    <property type="entry name" value="APOPTOSIS-INDUCING FACTOR 1"/>
    <property type="match status" value="1"/>
</dbReference>
<feature type="region of interest" description="Disordered" evidence="1">
    <location>
        <begin position="311"/>
        <end position="346"/>
    </location>
</feature>
<dbReference type="Pfam" id="PF07992">
    <property type="entry name" value="Pyr_redox_2"/>
    <property type="match status" value="1"/>
</dbReference>
<evidence type="ECO:0000256" key="1">
    <source>
        <dbReference type="SAM" id="MobiDB-lite"/>
    </source>
</evidence>
<dbReference type="STRING" id="240176.A8P230"/>
<feature type="domain" description="FAD/NAD(P)-binding" evidence="2">
    <location>
        <begin position="60"/>
        <end position="286"/>
    </location>
</feature>
<feature type="compositionally biased region" description="Basic and acidic residues" evidence="1">
    <location>
        <begin position="320"/>
        <end position="330"/>
    </location>
</feature>
<gene>
    <name evidence="3" type="ORF">CC1G_07972</name>
</gene>
<dbReference type="Gene3D" id="3.50.50.60">
    <property type="entry name" value="FAD/NAD(P)-binding domain"/>
    <property type="match status" value="2"/>
</dbReference>
<dbReference type="GeneID" id="6014804"/>
<dbReference type="PANTHER" id="PTHR43735:SF2">
    <property type="entry name" value="FE-REGULATED PROTEIN 8"/>
    <property type="match status" value="1"/>
</dbReference>
<dbReference type="VEuPathDB" id="FungiDB:CC1G_07972"/>
<dbReference type="KEGG" id="cci:CC1G_07972"/>
<dbReference type="InParanoid" id="A8P230"/>
<dbReference type="GO" id="GO:0005737">
    <property type="term" value="C:cytoplasm"/>
    <property type="evidence" value="ECO:0007669"/>
    <property type="project" value="TreeGrafter"/>
</dbReference>
<organism evidence="3 4">
    <name type="scientific">Coprinopsis cinerea (strain Okayama-7 / 130 / ATCC MYA-4618 / FGSC 9003)</name>
    <name type="common">Inky cap fungus</name>
    <name type="synonym">Hormographiella aspergillata</name>
    <dbReference type="NCBI Taxonomy" id="240176"/>
    <lineage>
        <taxon>Eukaryota</taxon>
        <taxon>Fungi</taxon>
        <taxon>Dikarya</taxon>
        <taxon>Basidiomycota</taxon>
        <taxon>Agaricomycotina</taxon>
        <taxon>Agaricomycetes</taxon>
        <taxon>Agaricomycetidae</taxon>
        <taxon>Agaricales</taxon>
        <taxon>Agaricineae</taxon>
        <taxon>Psathyrellaceae</taxon>
        <taxon>Coprinopsis</taxon>
    </lineage>
</organism>
<dbReference type="HOGENOM" id="CLU_019845_0_1_1"/>
<reference evidence="3 4" key="1">
    <citation type="journal article" date="2010" name="Proc. Natl. Acad. Sci. U.S.A.">
        <title>Insights into evolution of multicellular fungi from the assembled chromosomes of the mushroom Coprinopsis cinerea (Coprinus cinereus).</title>
        <authorList>
            <person name="Stajich J.E."/>
            <person name="Wilke S.K."/>
            <person name="Ahren D."/>
            <person name="Au C.H."/>
            <person name="Birren B.W."/>
            <person name="Borodovsky M."/>
            <person name="Burns C."/>
            <person name="Canback B."/>
            <person name="Casselton L.A."/>
            <person name="Cheng C.K."/>
            <person name="Deng J."/>
            <person name="Dietrich F.S."/>
            <person name="Fargo D.C."/>
            <person name="Farman M.L."/>
            <person name="Gathman A.C."/>
            <person name="Goldberg J."/>
            <person name="Guigo R."/>
            <person name="Hoegger P.J."/>
            <person name="Hooker J.B."/>
            <person name="Huggins A."/>
            <person name="James T.Y."/>
            <person name="Kamada T."/>
            <person name="Kilaru S."/>
            <person name="Kodira C."/>
            <person name="Kues U."/>
            <person name="Kupfer D."/>
            <person name="Kwan H.S."/>
            <person name="Lomsadze A."/>
            <person name="Li W."/>
            <person name="Lilly W.W."/>
            <person name="Ma L.J."/>
            <person name="Mackey A.J."/>
            <person name="Manning G."/>
            <person name="Martin F."/>
            <person name="Muraguchi H."/>
            <person name="Natvig D.O."/>
            <person name="Palmerini H."/>
            <person name="Ramesh M.A."/>
            <person name="Rehmeyer C.J."/>
            <person name="Roe B.A."/>
            <person name="Shenoy N."/>
            <person name="Stanke M."/>
            <person name="Ter-Hovhannisyan V."/>
            <person name="Tunlid A."/>
            <person name="Velagapudi R."/>
            <person name="Vision T.J."/>
            <person name="Zeng Q."/>
            <person name="Zolan M.E."/>
            <person name="Pukkila P.J."/>
        </authorList>
    </citation>
    <scope>NUCLEOTIDE SEQUENCE [LARGE SCALE GENOMIC DNA]</scope>
    <source>
        <strain evidence="4">Okayama-7 / 130 / ATCC MYA-4618 / FGSC 9003</strain>
    </source>
</reference>
<evidence type="ECO:0000313" key="3">
    <source>
        <dbReference type="EMBL" id="EAU83599.2"/>
    </source>
</evidence>